<comment type="similarity">
    <text evidence="1 2">Belongs to the anti-sigma-factor antagonist family.</text>
</comment>
<dbReference type="Gene3D" id="3.30.750.24">
    <property type="entry name" value="STAS domain"/>
    <property type="match status" value="1"/>
</dbReference>
<evidence type="ECO:0000313" key="5">
    <source>
        <dbReference type="Proteomes" id="UP000231658"/>
    </source>
</evidence>
<gene>
    <name evidence="4" type="ORF">MTBPR1_30295</name>
</gene>
<dbReference type="InterPro" id="IPR002645">
    <property type="entry name" value="STAS_dom"/>
</dbReference>
<dbReference type="GO" id="GO:0043856">
    <property type="term" value="F:anti-sigma factor antagonist activity"/>
    <property type="evidence" value="ECO:0007669"/>
    <property type="project" value="InterPro"/>
</dbReference>
<keyword evidence="5" id="KW-1185">Reference proteome</keyword>
<evidence type="ECO:0000256" key="2">
    <source>
        <dbReference type="RuleBase" id="RU003749"/>
    </source>
</evidence>
<dbReference type="PANTHER" id="PTHR33495:SF15">
    <property type="entry name" value="STAS DOMAIN-CONTAINING PROTEIN"/>
    <property type="match status" value="1"/>
</dbReference>
<dbReference type="InterPro" id="IPR058548">
    <property type="entry name" value="MlaB-like_STAS"/>
</dbReference>
<organism evidence="4 5">
    <name type="scientific">Candidatus Terasakiella magnetica</name>
    <dbReference type="NCBI Taxonomy" id="1867952"/>
    <lineage>
        <taxon>Bacteria</taxon>
        <taxon>Pseudomonadati</taxon>
        <taxon>Pseudomonadota</taxon>
        <taxon>Alphaproteobacteria</taxon>
        <taxon>Rhodospirillales</taxon>
        <taxon>Terasakiellaceae</taxon>
        <taxon>Terasakiella</taxon>
    </lineage>
</organism>
<protein>
    <recommendedName>
        <fullName evidence="2">Anti-sigma factor antagonist</fullName>
    </recommendedName>
</protein>
<proteinExistence type="inferred from homology"/>
<dbReference type="STRING" id="1867952.MTBPR1_30295"/>
<evidence type="ECO:0000259" key="3">
    <source>
        <dbReference type="PROSITE" id="PS50801"/>
    </source>
</evidence>
<dbReference type="Pfam" id="PF13466">
    <property type="entry name" value="STAS_2"/>
    <property type="match status" value="1"/>
</dbReference>
<dbReference type="InterPro" id="IPR003658">
    <property type="entry name" value="Anti-sigma_ant"/>
</dbReference>
<dbReference type="InterPro" id="IPR036513">
    <property type="entry name" value="STAS_dom_sf"/>
</dbReference>
<dbReference type="RefSeq" id="WP_069188977.1">
    <property type="nucleotide sequence ID" value="NZ_FLYE01000023.1"/>
</dbReference>
<feature type="domain" description="STAS" evidence="3">
    <location>
        <begin position="1"/>
        <end position="101"/>
    </location>
</feature>
<dbReference type="NCBIfam" id="TIGR00377">
    <property type="entry name" value="ant_ant_sig"/>
    <property type="match status" value="1"/>
</dbReference>
<dbReference type="PANTHER" id="PTHR33495">
    <property type="entry name" value="ANTI-SIGMA FACTOR ANTAGONIST TM_1081-RELATED-RELATED"/>
    <property type="match status" value="1"/>
</dbReference>
<dbReference type="PROSITE" id="PS50801">
    <property type="entry name" value="STAS"/>
    <property type="match status" value="1"/>
</dbReference>
<sequence length="101" mass="11006">MDHSITENNGVIQVKLTGELTLNDEEKFRSLSLEASEQSGSKCVIDLSALEFLDSAGLGLLLVLKEFCEDASKTVSIRPGGGEVREILDISEFSSLIPYEE</sequence>
<dbReference type="CDD" id="cd07043">
    <property type="entry name" value="STAS_anti-anti-sigma_factors"/>
    <property type="match status" value="1"/>
</dbReference>
<evidence type="ECO:0000256" key="1">
    <source>
        <dbReference type="ARBA" id="ARBA00009013"/>
    </source>
</evidence>
<accession>A0A1C3RI29</accession>
<dbReference type="Proteomes" id="UP000231658">
    <property type="component" value="Unassembled WGS sequence"/>
</dbReference>
<name>A0A1C3RI29_9PROT</name>
<dbReference type="OrthoDB" id="8450182at2"/>
<dbReference type="SUPFAM" id="SSF52091">
    <property type="entry name" value="SpoIIaa-like"/>
    <property type="match status" value="1"/>
</dbReference>
<evidence type="ECO:0000313" key="4">
    <source>
        <dbReference type="EMBL" id="SCA56925.1"/>
    </source>
</evidence>
<dbReference type="EMBL" id="FLYE01000023">
    <property type="protein sequence ID" value="SCA56925.1"/>
    <property type="molecule type" value="Genomic_DNA"/>
</dbReference>
<reference evidence="4 5" key="1">
    <citation type="submission" date="2016-07" db="EMBL/GenBank/DDBJ databases">
        <authorList>
            <person name="Lefevre C.T."/>
        </authorList>
    </citation>
    <scope>NUCLEOTIDE SEQUENCE [LARGE SCALE GENOMIC DNA]</scope>
    <source>
        <strain evidence="4">PR1</strain>
    </source>
</reference>
<dbReference type="AlphaFoldDB" id="A0A1C3RI29"/>